<feature type="compositionally biased region" description="Polar residues" evidence="1">
    <location>
        <begin position="121"/>
        <end position="134"/>
    </location>
</feature>
<keyword evidence="3" id="KW-1185">Reference proteome</keyword>
<evidence type="ECO:0000256" key="1">
    <source>
        <dbReference type="SAM" id="MobiDB-lite"/>
    </source>
</evidence>
<comment type="caution">
    <text evidence="2">The sequence shown here is derived from an EMBL/GenBank/DDBJ whole genome shotgun (WGS) entry which is preliminary data.</text>
</comment>
<sequence length="134" mass="14018">MQKALIFIAGAAAGFVVGTRSGRQTYEKMRDQSLELWHNPTVQEKVSEVAETVKEKAPQVQHKVGDLAKKASHHNAETSTASGPAIGETPDEVATPTPTAEGNSPGTPAPPDDAAPSDSGQGHTSRNQNPDPKA</sequence>
<evidence type="ECO:0000313" key="2">
    <source>
        <dbReference type="EMBL" id="MDV6265667.1"/>
    </source>
</evidence>
<dbReference type="EMBL" id="JAWLKB010000001">
    <property type="protein sequence ID" value="MDV6265667.1"/>
    <property type="molecule type" value="Genomic_DNA"/>
</dbReference>
<gene>
    <name evidence="2" type="ORF">R3Q16_03560</name>
</gene>
<organism evidence="2 3">
    <name type="scientific">Rhodococcus globerulus</name>
    <dbReference type="NCBI Taxonomy" id="33008"/>
    <lineage>
        <taxon>Bacteria</taxon>
        <taxon>Bacillati</taxon>
        <taxon>Actinomycetota</taxon>
        <taxon>Actinomycetes</taxon>
        <taxon>Mycobacteriales</taxon>
        <taxon>Nocardiaceae</taxon>
        <taxon>Rhodococcus</taxon>
    </lineage>
</organism>
<dbReference type="RefSeq" id="WP_045067238.1">
    <property type="nucleotide sequence ID" value="NZ_CP079698.1"/>
</dbReference>
<accession>A0ABU4BN59</accession>
<feature type="region of interest" description="Disordered" evidence="1">
    <location>
        <begin position="54"/>
        <end position="134"/>
    </location>
</feature>
<dbReference type="Proteomes" id="UP001185927">
    <property type="component" value="Unassembled WGS sequence"/>
</dbReference>
<evidence type="ECO:0000313" key="3">
    <source>
        <dbReference type="Proteomes" id="UP001185927"/>
    </source>
</evidence>
<reference evidence="2 3" key="1">
    <citation type="submission" date="2023-10" db="EMBL/GenBank/DDBJ databases">
        <title>Development of a sustainable strategy for remediation of hydrocarbon-contaminated territories based on the waste exchange concept.</title>
        <authorList>
            <person name="Krivoruchko A."/>
        </authorList>
    </citation>
    <scope>NUCLEOTIDE SEQUENCE [LARGE SCALE GENOMIC DNA]</scope>
    <source>
        <strain evidence="2 3">IEGM 1203</strain>
    </source>
</reference>
<name>A0ABU4BN59_RHOGO</name>
<feature type="compositionally biased region" description="Basic and acidic residues" evidence="1">
    <location>
        <begin position="54"/>
        <end position="69"/>
    </location>
</feature>
<protein>
    <submittedName>
        <fullName evidence="2">YtxH domain-containing protein</fullName>
    </submittedName>
</protein>
<proteinExistence type="predicted"/>